<dbReference type="GO" id="GO:0046983">
    <property type="term" value="F:protein dimerization activity"/>
    <property type="evidence" value="ECO:0007669"/>
    <property type="project" value="InterPro"/>
</dbReference>
<gene>
    <name evidence="6" type="ORF">SAMN05216588_106200</name>
</gene>
<dbReference type="InterPro" id="IPR012967">
    <property type="entry name" value="COMT_dimerisation"/>
</dbReference>
<dbReference type="GO" id="GO:0032259">
    <property type="term" value="P:methylation"/>
    <property type="evidence" value="ECO:0007669"/>
    <property type="project" value="UniProtKB-KW"/>
</dbReference>
<keyword evidence="2" id="KW-0808">Transferase</keyword>
<dbReference type="InterPro" id="IPR036390">
    <property type="entry name" value="WH_DNA-bd_sf"/>
</dbReference>
<evidence type="ECO:0000313" key="7">
    <source>
        <dbReference type="Proteomes" id="UP000198606"/>
    </source>
</evidence>
<dbReference type="Proteomes" id="UP000198606">
    <property type="component" value="Unassembled WGS sequence"/>
</dbReference>
<dbReference type="AlphaFoldDB" id="A0A1G8EFH9"/>
<dbReference type="Gene3D" id="1.10.10.10">
    <property type="entry name" value="Winged helix-like DNA-binding domain superfamily/Winged helix DNA-binding domain"/>
    <property type="match status" value="1"/>
</dbReference>
<protein>
    <submittedName>
        <fullName evidence="6">Dimerisation domain-containing protein</fullName>
    </submittedName>
</protein>
<reference evidence="6 7" key="1">
    <citation type="submission" date="2016-10" db="EMBL/GenBank/DDBJ databases">
        <authorList>
            <person name="de Groot N.N."/>
        </authorList>
    </citation>
    <scope>NUCLEOTIDE SEQUENCE [LARGE SCALE GENOMIC DNA]</scope>
    <source>
        <strain evidence="6 7">LMG 18387</strain>
    </source>
</reference>
<name>A0A1G8EFH9_9GAMM</name>
<dbReference type="Pfam" id="PF00891">
    <property type="entry name" value="Methyltransf_2"/>
    <property type="match status" value="1"/>
</dbReference>
<evidence type="ECO:0000259" key="5">
    <source>
        <dbReference type="Pfam" id="PF08100"/>
    </source>
</evidence>
<evidence type="ECO:0000313" key="6">
    <source>
        <dbReference type="EMBL" id="SDH68627.1"/>
    </source>
</evidence>
<dbReference type="Gene3D" id="3.40.50.150">
    <property type="entry name" value="Vaccinia Virus protein VP39"/>
    <property type="match status" value="1"/>
</dbReference>
<dbReference type="PANTHER" id="PTHR43712:SF2">
    <property type="entry name" value="O-METHYLTRANSFERASE CICE"/>
    <property type="match status" value="1"/>
</dbReference>
<dbReference type="RefSeq" id="WP_420492676.1">
    <property type="nucleotide sequence ID" value="NZ_FNDG01000006.1"/>
</dbReference>
<dbReference type="SUPFAM" id="SSF53335">
    <property type="entry name" value="S-adenosyl-L-methionine-dependent methyltransferases"/>
    <property type="match status" value="1"/>
</dbReference>
<dbReference type="InterPro" id="IPR001077">
    <property type="entry name" value="COMT_C"/>
</dbReference>
<evidence type="ECO:0000256" key="3">
    <source>
        <dbReference type="ARBA" id="ARBA00022691"/>
    </source>
</evidence>
<dbReference type="PROSITE" id="PS51683">
    <property type="entry name" value="SAM_OMT_II"/>
    <property type="match status" value="1"/>
</dbReference>
<dbReference type="Pfam" id="PF08100">
    <property type="entry name" value="Dimerisation"/>
    <property type="match status" value="1"/>
</dbReference>
<accession>A0A1G8EFH9</accession>
<proteinExistence type="predicted"/>
<keyword evidence="3" id="KW-0949">S-adenosyl-L-methionine</keyword>
<dbReference type="CDD" id="cd02440">
    <property type="entry name" value="AdoMet_MTases"/>
    <property type="match status" value="1"/>
</dbReference>
<dbReference type="SUPFAM" id="SSF46785">
    <property type="entry name" value="Winged helix' DNA-binding domain"/>
    <property type="match status" value="1"/>
</dbReference>
<dbReference type="InterPro" id="IPR029063">
    <property type="entry name" value="SAM-dependent_MTases_sf"/>
</dbReference>
<evidence type="ECO:0000256" key="2">
    <source>
        <dbReference type="ARBA" id="ARBA00022679"/>
    </source>
</evidence>
<feature type="domain" description="O-methyltransferase C-terminal" evidence="4">
    <location>
        <begin position="155"/>
        <end position="308"/>
    </location>
</feature>
<dbReference type="EMBL" id="FNDG01000006">
    <property type="protein sequence ID" value="SDH68627.1"/>
    <property type="molecule type" value="Genomic_DNA"/>
</dbReference>
<dbReference type="PANTHER" id="PTHR43712">
    <property type="entry name" value="PUTATIVE (AFU_ORTHOLOGUE AFUA_4G14580)-RELATED"/>
    <property type="match status" value="1"/>
</dbReference>
<evidence type="ECO:0000256" key="1">
    <source>
        <dbReference type="ARBA" id="ARBA00022603"/>
    </source>
</evidence>
<dbReference type="GO" id="GO:0008171">
    <property type="term" value="F:O-methyltransferase activity"/>
    <property type="evidence" value="ECO:0007669"/>
    <property type="project" value="InterPro"/>
</dbReference>
<keyword evidence="1" id="KW-0489">Methyltransferase</keyword>
<feature type="domain" description="O-methyltransferase dimerisation" evidence="5">
    <location>
        <begin position="23"/>
        <end position="101"/>
    </location>
</feature>
<dbReference type="STRING" id="29435.SAMN05216588_106200"/>
<dbReference type="InterPro" id="IPR036388">
    <property type="entry name" value="WH-like_DNA-bd_sf"/>
</dbReference>
<dbReference type="InterPro" id="IPR016461">
    <property type="entry name" value="COMT-like"/>
</dbReference>
<evidence type="ECO:0000259" key="4">
    <source>
        <dbReference type="Pfam" id="PF00891"/>
    </source>
</evidence>
<sequence>MNCELQMMDGVNLTIPHPLQPYWDLTLAAVRADALRIALEWKLFDLLQVPATAQSIAHQLRLDPANTGYWLDTLWSMELLSRDASRPAQYRNTSVTSDYLRPEAPGYCGDAWRFRLRGLRHFAGQLGDQVRAGQPSGQAPDVATTVDNWTAAARLQIAQEQRAVTVDLALRLMTRIAEFPAARRMLDLGGGPGLVAIALARANPSLGGEVFDFAQTVSVAADNIRQAGLEQRLTVRGGDLASDPIGEGYDLIWCSSVLHFVPDLSATLKKIHAALRPGGVLVSAHAEIPEDPRQAWRVLPYYLSMQMLGRPLTPAGGLSQALRQAGFVTIDSHDDVAFAVAPLAVQVARRSRL</sequence>
<organism evidence="6 7">
    <name type="scientific">Phytopseudomonas flavescens</name>
    <dbReference type="NCBI Taxonomy" id="29435"/>
    <lineage>
        <taxon>Bacteria</taxon>
        <taxon>Pseudomonadati</taxon>
        <taxon>Pseudomonadota</taxon>
        <taxon>Gammaproteobacteria</taxon>
        <taxon>Pseudomonadales</taxon>
        <taxon>Pseudomonadaceae</taxon>
        <taxon>Phytopseudomonas</taxon>
    </lineage>
</organism>